<evidence type="ECO:0000256" key="1">
    <source>
        <dbReference type="ARBA" id="ARBA00022723"/>
    </source>
</evidence>
<dbReference type="InterPro" id="IPR037213">
    <property type="entry name" value="Run_dom_sf"/>
</dbReference>
<dbReference type="InParanoid" id="A0A3Q3N289"/>
<feature type="coiled-coil region" evidence="5">
    <location>
        <begin position="307"/>
        <end position="586"/>
    </location>
</feature>
<keyword evidence="1" id="KW-0479">Metal-binding</keyword>
<dbReference type="Gene3D" id="3.30.40.10">
    <property type="entry name" value="Zinc/RING finger domain, C3HC4 (zinc finger)"/>
    <property type="match status" value="1"/>
</dbReference>
<keyword evidence="2 4" id="KW-0863">Zinc-finger</keyword>
<feature type="domain" description="FYVE-type" evidence="7">
    <location>
        <begin position="1163"/>
        <end position="1221"/>
    </location>
</feature>
<dbReference type="InterPro" id="IPR017455">
    <property type="entry name" value="Znf_FYVE-rel"/>
</dbReference>
<dbReference type="PROSITE" id="PS50826">
    <property type="entry name" value="RUN"/>
    <property type="match status" value="1"/>
</dbReference>
<dbReference type="GO" id="GO:0072383">
    <property type="term" value="P:plus-end-directed vesicle transport along microtubule"/>
    <property type="evidence" value="ECO:0007669"/>
    <property type="project" value="TreeGrafter"/>
</dbReference>
<keyword evidence="11" id="KW-1185">Reference proteome</keyword>
<dbReference type="SMART" id="SM00064">
    <property type="entry name" value="FYVE"/>
    <property type="match status" value="1"/>
</dbReference>
<keyword evidence="3" id="KW-0862">Zinc</keyword>
<feature type="coiled-coil region" evidence="5">
    <location>
        <begin position="654"/>
        <end position="681"/>
    </location>
</feature>
<dbReference type="PROSITE" id="PS50866">
    <property type="entry name" value="GOLD"/>
    <property type="match status" value="1"/>
</dbReference>
<dbReference type="InterPro" id="IPR036598">
    <property type="entry name" value="GOLD_dom_sf"/>
</dbReference>
<evidence type="ECO:0000259" key="7">
    <source>
        <dbReference type="PROSITE" id="PS50178"/>
    </source>
</evidence>
<dbReference type="InterPro" id="IPR011011">
    <property type="entry name" value="Znf_FYVE_PHD"/>
</dbReference>
<dbReference type="PANTHER" id="PTHR46753:SF2">
    <property type="entry name" value="FYVE AND COILED-COIL DOMAIN-CONTAINING PROTEIN 1"/>
    <property type="match status" value="1"/>
</dbReference>
<dbReference type="Proteomes" id="UP000261640">
    <property type="component" value="Unplaced"/>
</dbReference>
<accession>A0A3Q3N289</accession>
<dbReference type="InterPro" id="IPR004012">
    <property type="entry name" value="Run_dom"/>
</dbReference>
<dbReference type="GO" id="GO:1901098">
    <property type="term" value="P:positive regulation of autophagosome maturation"/>
    <property type="evidence" value="ECO:0007669"/>
    <property type="project" value="TreeGrafter"/>
</dbReference>
<dbReference type="PANTHER" id="PTHR46753">
    <property type="entry name" value="FYVE AND COILED-COIL DOMAIN-CONTAINING PROTEIN 1"/>
    <property type="match status" value="1"/>
</dbReference>
<dbReference type="SUPFAM" id="SSF140741">
    <property type="entry name" value="RUN domain-like"/>
    <property type="match status" value="1"/>
</dbReference>
<dbReference type="Gene3D" id="2.60.120.680">
    <property type="entry name" value="GOLD domain"/>
    <property type="match status" value="1"/>
</dbReference>
<dbReference type="GeneID" id="113133828"/>
<dbReference type="FunFam" id="1.20.58.900:FF:000010">
    <property type="entry name" value="FYVE and coiled-coil domain containing 1"/>
    <property type="match status" value="1"/>
</dbReference>
<evidence type="ECO:0000313" key="10">
    <source>
        <dbReference type="Ensembl" id="ENSMAMP00000026399.2"/>
    </source>
</evidence>
<reference evidence="10" key="2">
    <citation type="submission" date="2025-09" db="UniProtKB">
        <authorList>
            <consortium name="Ensembl"/>
        </authorList>
    </citation>
    <scope>IDENTIFICATION</scope>
</reference>
<dbReference type="SUPFAM" id="SSF57903">
    <property type="entry name" value="FYVE/PHD zinc finger"/>
    <property type="match status" value="1"/>
</dbReference>
<dbReference type="GO" id="GO:0005776">
    <property type="term" value="C:autophagosome"/>
    <property type="evidence" value="ECO:0007669"/>
    <property type="project" value="TreeGrafter"/>
</dbReference>
<dbReference type="FunFam" id="2.60.120.680:FF:000004">
    <property type="entry name" value="FYVE and coiled-coil domain containing 1"/>
    <property type="match status" value="1"/>
</dbReference>
<evidence type="ECO:0000259" key="8">
    <source>
        <dbReference type="PROSITE" id="PS50826"/>
    </source>
</evidence>
<dbReference type="GO" id="GO:0008270">
    <property type="term" value="F:zinc ion binding"/>
    <property type="evidence" value="ECO:0007669"/>
    <property type="project" value="UniProtKB-KW"/>
</dbReference>
<feature type="region of interest" description="Disordered" evidence="6">
    <location>
        <begin position="723"/>
        <end position="753"/>
    </location>
</feature>
<dbReference type="PROSITE" id="PS50178">
    <property type="entry name" value="ZF_FYVE"/>
    <property type="match status" value="1"/>
</dbReference>
<dbReference type="GO" id="GO:0005770">
    <property type="term" value="C:late endosome"/>
    <property type="evidence" value="ECO:0007669"/>
    <property type="project" value="TreeGrafter"/>
</dbReference>
<dbReference type="GeneTree" id="ENSGT00940000154044"/>
<dbReference type="RefSeq" id="XP_026168556.1">
    <property type="nucleotide sequence ID" value="XM_026312771.1"/>
</dbReference>
<keyword evidence="5" id="KW-0175">Coiled coil</keyword>
<sequence>MASSSSVGDNQLQRIIRDLQDAVLELSTEHKECGEPITDDSASLHKFFYKLEYLLQFDQKEKTTFLGQRKDYWDYFCDCLIKIKGANDGIRFVKSIPELKTSLGKGRAFIRYSLVHQRLADTLQQCLLNQKVTSDWYYARSPFLKPHLTSEIINRLYELNQIQFDVAARGYDLDADWPAFARRTLGTASPAFQWKPPSRCSSVNSLAQEFLPVPDLSHSLLGEPGDPSCSIAENLRIELDQSELRQQELLVQVQELDKEAAELKDVVKNLQAQLATQKSCGHSAQSNHEAIDQDKENHLNVCSEAINSELQDKLTAAENKNMELLSKLEEALKEKGQQTPDYCDSALKIQELLDKLKTTEEEMLVANREAENRTKQSDHLSQELKLREEELRNSEEKLAQVKAGAHNEREEAIKRLEELQGAVNRIQGALSLKEKETGNLRAQLQDLQASLESRERQAEELRKRLQDERAEEEQRCMSSSQNEELENLVLDLRKTLKNREKELRVCSERIKHLEEQSEKLNVEKESLCCRLADNEFTSYNQTENLEDCKSQCSNLMELNAELLQTVKKSEESIAELNESRAALLDQIASLKACEKHLNGRLEAVNMSVEEREKKLLDENLNLEEIFQKMLDQKDVSDAQITNLEHENRELLVVQSLLKKQLATTQEELDSLTARAAKLDQSLAVSQRSQTQLLEKLQETEAKLMDQTIKCGLLQARAQELENRTGEMHDEKGAAESNEKMQKLHDEDHSSSVDTKEAPFKLVLAEAQMELNFREVTRLQEEVVELRAQLLAGNEERMKIQALQEVTEASREDLCVLAEQLKAQVEELNRRHVDEILRFQDREDALIHERECEAQARAGLAAEVTASREELNKLKLQYDALSLENSESKEALHRANTETAELGVHVCMLTAENEEARLRWEDLSKKLQDLEEETAQEADRLNSCMEQLRQENKQLLSQLNNKNDLLATKQELQKELSKAQQEAEAVQEVNQEEIQTLCHQLNSQAMSHGSQLQTVNDELQEVKSHLMTEQQKVVTLENKLKQLEAENHRYCQQIEEKNIQMAESANLIRQKDEEIIHLKGNLSRSEESLAVAQRSCQELSENLQKVTQDKKNFDLKMAAELDDLYRTKINLEERLVELIREKDALWQKTDALEFEQKLRDEETERDVNYCLGCHSQFSWWLRKYNCRLCGRPFCYYCCSSTVSTLQGGSRERCCRDCYNLHSAVVERHPQEEVNNSTPGTPFSRLLQAGRAVTSVLGADEGDKHDDGVFDIITEDEVSGVYNSNSLSFAAVCSPGHGQQGAAQLNSGGSAEGVTSEDTEDVSDAVQDAEICLLKSGELTLSVPWTVDDISGFGESSQELFIKSSCYSTIPITMNQPGSTVTWTFTSEPKSIAFSVVYRKSTETPLEQAKVLIPLTRCNAHKETIQGELKVRNPGEYTLIFDNSFSRFISKKVLYHLSLDKPAVHEGTDH</sequence>
<dbReference type="InterPro" id="IPR047336">
    <property type="entry name" value="RUN_FYCO1"/>
</dbReference>
<evidence type="ECO:0000256" key="3">
    <source>
        <dbReference type="ARBA" id="ARBA00022833"/>
    </source>
</evidence>
<proteinExistence type="predicted"/>
<dbReference type="SUPFAM" id="SSF101576">
    <property type="entry name" value="Supernatant protein factor (SPF), C-terminal domain"/>
    <property type="match status" value="1"/>
</dbReference>
<reference evidence="10" key="1">
    <citation type="submission" date="2025-08" db="UniProtKB">
        <authorList>
            <consortium name="Ensembl"/>
        </authorList>
    </citation>
    <scope>IDENTIFICATION</scope>
</reference>
<evidence type="ECO:0000256" key="6">
    <source>
        <dbReference type="SAM" id="MobiDB-lite"/>
    </source>
</evidence>
<feature type="domain" description="RUN" evidence="8">
    <location>
        <begin position="38"/>
        <end position="171"/>
    </location>
</feature>
<dbReference type="GO" id="GO:0005764">
    <property type="term" value="C:lysosome"/>
    <property type="evidence" value="ECO:0007669"/>
    <property type="project" value="TreeGrafter"/>
</dbReference>
<dbReference type="Pfam" id="PF01363">
    <property type="entry name" value="FYVE"/>
    <property type="match status" value="1"/>
</dbReference>
<protein>
    <submittedName>
        <fullName evidence="10">FYVE and coiled-coil domain-containing protein 1-like</fullName>
    </submittedName>
</protein>
<evidence type="ECO:0000256" key="2">
    <source>
        <dbReference type="ARBA" id="ARBA00022771"/>
    </source>
</evidence>
<dbReference type="Ensembl" id="ENSMAMT00000027075.2">
    <property type="protein sequence ID" value="ENSMAMP00000026399.2"/>
    <property type="gene ID" value="ENSMAMG00000017733.2"/>
</dbReference>
<dbReference type="Pfam" id="PF02759">
    <property type="entry name" value="RUN"/>
    <property type="match status" value="1"/>
</dbReference>
<feature type="coiled-coil region" evidence="5">
    <location>
        <begin position="768"/>
        <end position="1140"/>
    </location>
</feature>
<dbReference type="InterPro" id="IPR047337">
    <property type="entry name" value="FYVE_FYCO1"/>
</dbReference>
<name>A0A3Q3N289_9TELE</name>
<evidence type="ECO:0000259" key="9">
    <source>
        <dbReference type="PROSITE" id="PS50866"/>
    </source>
</evidence>
<evidence type="ECO:0000256" key="4">
    <source>
        <dbReference type="PROSITE-ProRule" id="PRU00091"/>
    </source>
</evidence>
<feature type="coiled-coil region" evidence="5">
    <location>
        <begin position="232"/>
        <end position="273"/>
    </location>
</feature>
<dbReference type="Gene3D" id="1.20.58.900">
    <property type="match status" value="1"/>
</dbReference>
<organism evidence="10 11">
    <name type="scientific">Mastacembelus armatus</name>
    <name type="common">zig-zag eel</name>
    <dbReference type="NCBI Taxonomy" id="205130"/>
    <lineage>
        <taxon>Eukaryota</taxon>
        <taxon>Metazoa</taxon>
        <taxon>Chordata</taxon>
        <taxon>Craniata</taxon>
        <taxon>Vertebrata</taxon>
        <taxon>Euteleostomi</taxon>
        <taxon>Actinopterygii</taxon>
        <taxon>Neopterygii</taxon>
        <taxon>Teleostei</taxon>
        <taxon>Neoteleostei</taxon>
        <taxon>Acanthomorphata</taxon>
        <taxon>Anabantaria</taxon>
        <taxon>Synbranchiformes</taxon>
        <taxon>Mastacembelidae</taxon>
        <taxon>Mastacembelus</taxon>
    </lineage>
</organism>
<dbReference type="InterPro" id="IPR009038">
    <property type="entry name" value="GOLD_dom"/>
</dbReference>
<dbReference type="CDD" id="cd15726">
    <property type="entry name" value="FYVE_FYCO1"/>
    <property type="match status" value="1"/>
</dbReference>
<evidence type="ECO:0000313" key="11">
    <source>
        <dbReference type="Proteomes" id="UP000261640"/>
    </source>
</evidence>
<dbReference type="InterPro" id="IPR000306">
    <property type="entry name" value="Znf_FYVE"/>
</dbReference>
<feature type="domain" description="GOLD" evidence="9">
    <location>
        <begin position="1328"/>
        <end position="1457"/>
    </location>
</feature>
<dbReference type="CDD" id="cd17698">
    <property type="entry name" value="RUN_FYCO1"/>
    <property type="match status" value="1"/>
</dbReference>
<dbReference type="InterPro" id="IPR013083">
    <property type="entry name" value="Znf_RING/FYVE/PHD"/>
</dbReference>
<evidence type="ECO:0000256" key="5">
    <source>
        <dbReference type="SAM" id="Coils"/>
    </source>
</evidence>